<evidence type="ECO:0000256" key="2">
    <source>
        <dbReference type="ARBA" id="ARBA00003117"/>
    </source>
</evidence>
<dbReference type="SUPFAM" id="SSF55931">
    <property type="entry name" value="Glutamine synthetase/guanido kinase"/>
    <property type="match status" value="1"/>
</dbReference>
<dbReference type="Proteomes" id="UP001235094">
    <property type="component" value="Unassembled WGS sequence"/>
</dbReference>
<feature type="domain" description="GS catalytic" evidence="9">
    <location>
        <begin position="102"/>
        <end position="436"/>
    </location>
</feature>
<evidence type="ECO:0000256" key="4">
    <source>
        <dbReference type="ARBA" id="ARBA00022741"/>
    </source>
</evidence>
<dbReference type="Pfam" id="PF16952">
    <property type="entry name" value="Gln-synt_N_2"/>
    <property type="match status" value="1"/>
</dbReference>
<keyword evidence="3 10" id="KW-0436">Ligase</keyword>
<reference evidence="10 11" key="1">
    <citation type="submission" date="2023-07" db="EMBL/GenBank/DDBJ databases">
        <title>Genomic Encyclopedia of Type Strains, Phase IV (KMG-IV): sequencing the most valuable type-strain genomes for metagenomic binning, comparative biology and taxonomic classification.</title>
        <authorList>
            <person name="Goeker M."/>
        </authorList>
    </citation>
    <scope>NUCLEOTIDE SEQUENCE [LARGE SCALE GENOMIC DNA]</scope>
    <source>
        <strain evidence="10 11">DSM 15561</strain>
    </source>
</reference>
<evidence type="ECO:0000256" key="5">
    <source>
        <dbReference type="ARBA" id="ARBA00022840"/>
    </source>
</evidence>
<keyword evidence="4" id="KW-0547">Nucleotide-binding</keyword>
<dbReference type="PANTHER" id="PTHR43785">
    <property type="entry name" value="GAMMA-GLUTAMYLPUTRESCINE SYNTHETASE"/>
    <property type="match status" value="1"/>
</dbReference>
<dbReference type="RefSeq" id="WP_306887967.1">
    <property type="nucleotide sequence ID" value="NZ_JAUSVR010000001.1"/>
</dbReference>
<comment type="similarity">
    <text evidence="7 8">Belongs to the glutamine synthetase family.</text>
</comment>
<dbReference type="Pfam" id="PF00120">
    <property type="entry name" value="Gln-synt_C"/>
    <property type="match status" value="1"/>
</dbReference>
<evidence type="ECO:0000256" key="8">
    <source>
        <dbReference type="RuleBase" id="RU000384"/>
    </source>
</evidence>
<dbReference type="PROSITE" id="PS51987">
    <property type="entry name" value="GS_CATALYTIC"/>
    <property type="match status" value="1"/>
</dbReference>
<evidence type="ECO:0000256" key="1">
    <source>
        <dbReference type="ARBA" id="ARBA00001946"/>
    </source>
</evidence>
<evidence type="ECO:0000256" key="7">
    <source>
        <dbReference type="PROSITE-ProRule" id="PRU01331"/>
    </source>
</evidence>
<comment type="function">
    <text evidence="2">Catalyzes the ATP-dependent biosynthesis of glutamine from glutamate and ammonia.</text>
</comment>
<proteinExistence type="inferred from homology"/>
<evidence type="ECO:0000256" key="3">
    <source>
        <dbReference type="ARBA" id="ARBA00022598"/>
    </source>
</evidence>
<evidence type="ECO:0000256" key="6">
    <source>
        <dbReference type="ARBA" id="ARBA00023231"/>
    </source>
</evidence>
<dbReference type="InterPro" id="IPR008146">
    <property type="entry name" value="Gln_synth_cat_dom"/>
</dbReference>
<dbReference type="InterPro" id="IPR036651">
    <property type="entry name" value="Gln_synt_N_sf"/>
</dbReference>
<evidence type="ECO:0000313" key="11">
    <source>
        <dbReference type="Proteomes" id="UP001235094"/>
    </source>
</evidence>
<dbReference type="InterPro" id="IPR008147">
    <property type="entry name" value="Gln_synt_N"/>
</dbReference>
<sequence length="436" mass="46641">MAREPITYLLWSDLVGVTRTRGVPTADLAGKEETGLGWACAGQALTAFDSIVDNPWGPMDEVRQIPDPAAAFSFEGEVTGESWNAAICYSRCSVTEDWECCTRTFYARALDALKAETGLTLAASFEHEFTLQAETPVERGFTFAAARRANLFLQDCGAALRAAGVVPESLEPEYGASQYEISCAPSLGVAAADAALIAREIIRAVAAEHGARVSFTPKPARDAVGNGAHIHFSLVDATGANVTHDPGGTLGLSTVVAQFCAGILAHLDALVAISAPTPVSYYRLTPHAWSCGFRAIGLQNREAALRVTPSASPHQAKRHRGYNVEYRPADACASPYLTLGALVLAGLDGIRRELPLPPAIDRDPADLTVEERAALGIVTLPTSLDAALAALEADEIARGWFSPTLYRVYRDLKLWECASARELDEAALFARYKSAY</sequence>
<dbReference type="GO" id="GO:0004356">
    <property type="term" value="F:glutamine synthetase activity"/>
    <property type="evidence" value="ECO:0007669"/>
    <property type="project" value="UniProtKB-EC"/>
</dbReference>
<dbReference type="PANTHER" id="PTHR43785:SF12">
    <property type="entry name" value="TYPE-1 GLUTAMINE SYNTHETASE 2"/>
    <property type="match status" value="1"/>
</dbReference>
<organism evidence="10 11">
    <name type="scientific">Ancylobacter amanitiformis</name>
    <dbReference type="NCBI Taxonomy" id="217069"/>
    <lineage>
        <taxon>Bacteria</taxon>
        <taxon>Pseudomonadati</taxon>
        <taxon>Pseudomonadota</taxon>
        <taxon>Alphaproteobacteria</taxon>
        <taxon>Hyphomicrobiales</taxon>
        <taxon>Xanthobacteraceae</taxon>
        <taxon>Ancylobacter</taxon>
    </lineage>
</organism>
<name>A0ABU0LKP9_9HYPH</name>
<dbReference type="Gene3D" id="3.30.590.10">
    <property type="entry name" value="Glutamine synthetase/guanido kinase, catalytic domain"/>
    <property type="match status" value="1"/>
</dbReference>
<dbReference type="SMART" id="SM01230">
    <property type="entry name" value="Gln-synt_C"/>
    <property type="match status" value="1"/>
</dbReference>
<protein>
    <submittedName>
        <fullName evidence="10">Glutamine synthetase</fullName>
        <ecNumber evidence="10">6.3.1.2</ecNumber>
    </submittedName>
</protein>
<dbReference type="EMBL" id="JAUSVR010000001">
    <property type="protein sequence ID" value="MDQ0509275.1"/>
    <property type="molecule type" value="Genomic_DNA"/>
</dbReference>
<accession>A0ABU0LKP9</accession>
<dbReference type="EC" id="6.3.1.2" evidence="10"/>
<comment type="caution">
    <text evidence="10">The sequence shown here is derived from an EMBL/GenBank/DDBJ whole genome shotgun (WGS) entry which is preliminary data.</text>
</comment>
<gene>
    <name evidence="10" type="ORF">QOZ99_000152</name>
</gene>
<keyword evidence="6" id="KW-0535">Nitrogen fixation</keyword>
<comment type="cofactor">
    <cofactor evidence="1">
        <name>Mg(2+)</name>
        <dbReference type="ChEBI" id="CHEBI:18420"/>
    </cofactor>
</comment>
<dbReference type="InterPro" id="IPR014746">
    <property type="entry name" value="Gln_synth/guanido_kin_cat_dom"/>
</dbReference>
<dbReference type="Gene3D" id="3.10.20.70">
    <property type="entry name" value="Glutamine synthetase, N-terminal domain"/>
    <property type="match status" value="1"/>
</dbReference>
<keyword evidence="5" id="KW-0067">ATP-binding</keyword>
<evidence type="ECO:0000313" key="10">
    <source>
        <dbReference type="EMBL" id="MDQ0509275.1"/>
    </source>
</evidence>
<evidence type="ECO:0000259" key="9">
    <source>
        <dbReference type="PROSITE" id="PS51987"/>
    </source>
</evidence>
<keyword evidence="11" id="KW-1185">Reference proteome</keyword>